<evidence type="ECO:0000256" key="1">
    <source>
        <dbReference type="SAM" id="SignalP"/>
    </source>
</evidence>
<organism evidence="3 4">
    <name type="scientific">Dictyobacter vulcani</name>
    <dbReference type="NCBI Taxonomy" id="2607529"/>
    <lineage>
        <taxon>Bacteria</taxon>
        <taxon>Bacillati</taxon>
        <taxon>Chloroflexota</taxon>
        <taxon>Ktedonobacteria</taxon>
        <taxon>Ktedonobacterales</taxon>
        <taxon>Dictyobacteraceae</taxon>
        <taxon>Dictyobacter</taxon>
    </lineage>
</organism>
<dbReference type="AlphaFoldDB" id="A0A5J4KM91"/>
<protein>
    <recommendedName>
        <fullName evidence="2">Peptidase C39-like domain-containing protein</fullName>
    </recommendedName>
</protein>
<evidence type="ECO:0000259" key="2">
    <source>
        <dbReference type="Pfam" id="PF13529"/>
    </source>
</evidence>
<sequence length="457" mass="50635">MRSFPGISDRNRRNLFCFCLLSLFVSGATLLHTIQPSLAGGIQQYNEFWQQQSGQDFQHWQQHGVSVTNGMTAANVQLDRQKNLACNTRDIDGGSVSYVEQVGLCQGKDPYPARGYVQGQNYYNGGAFYFGTLTSPINVVHQPFTSLVASWNATTPAGTWLEFHVRVLEKRFWTHWYRLPIWASDSSMITRHSNSGQSDRTGAVETDTFVTGKQPARAYQIAVTLFSMTANNSPHLKRVSVIASYDTNAQTTPVIAPLKAAWGINLAVPQRSQMLDAYRQLGFGGGGEAWCSPTSTSMVMAYWAQKLGQADLRQAVPDAARASFDYTYQGTGNWPFNTAYAGSYNLKSFVTRLYSMSQVESWIQAGIPLVISVAYQPGALPDSPIASSTGHLLVVRGFTPHGDVITNDPAASSDDHVQIIYSRTRLQTVWLNASHGTVYVIYPEKWLIPTLNRLNSW</sequence>
<keyword evidence="1" id="KW-0732">Signal</keyword>
<dbReference type="Gene3D" id="3.90.70.10">
    <property type="entry name" value="Cysteine proteinases"/>
    <property type="match status" value="1"/>
</dbReference>
<dbReference type="RefSeq" id="WP_151755376.1">
    <property type="nucleotide sequence ID" value="NZ_BKZW01000001.1"/>
</dbReference>
<proteinExistence type="predicted"/>
<reference evidence="3 4" key="1">
    <citation type="submission" date="2019-10" db="EMBL/GenBank/DDBJ databases">
        <title>Dictyobacter vulcani sp. nov., within the class Ktedonobacteria, isolated from soil of volcanic Mt. Zao.</title>
        <authorList>
            <person name="Zheng Y."/>
            <person name="Wang C.M."/>
            <person name="Sakai Y."/>
            <person name="Abe K."/>
            <person name="Yokota A."/>
            <person name="Yabe S."/>
        </authorList>
    </citation>
    <scope>NUCLEOTIDE SEQUENCE [LARGE SCALE GENOMIC DNA]</scope>
    <source>
        <strain evidence="3 4">W12</strain>
    </source>
</reference>
<accession>A0A5J4KM91</accession>
<dbReference type="InterPro" id="IPR039564">
    <property type="entry name" value="Peptidase_C39-like"/>
</dbReference>
<dbReference type="EMBL" id="BKZW01000001">
    <property type="protein sequence ID" value="GER87371.1"/>
    <property type="molecule type" value="Genomic_DNA"/>
</dbReference>
<name>A0A5J4KM91_9CHLR</name>
<feature type="chain" id="PRO_5023805202" description="Peptidase C39-like domain-containing protein" evidence="1">
    <location>
        <begin position="28"/>
        <end position="457"/>
    </location>
</feature>
<evidence type="ECO:0000313" key="4">
    <source>
        <dbReference type="Proteomes" id="UP000326912"/>
    </source>
</evidence>
<comment type="caution">
    <text evidence="3">The sequence shown here is derived from an EMBL/GenBank/DDBJ whole genome shotgun (WGS) entry which is preliminary data.</text>
</comment>
<keyword evidence="4" id="KW-1185">Reference proteome</keyword>
<feature type="signal peptide" evidence="1">
    <location>
        <begin position="1"/>
        <end position="27"/>
    </location>
</feature>
<feature type="domain" description="Peptidase C39-like" evidence="2">
    <location>
        <begin position="267"/>
        <end position="410"/>
    </location>
</feature>
<dbReference type="Pfam" id="PF13529">
    <property type="entry name" value="Peptidase_C39_2"/>
    <property type="match status" value="1"/>
</dbReference>
<gene>
    <name evidence="3" type="ORF">KDW_15330</name>
</gene>
<evidence type="ECO:0000313" key="3">
    <source>
        <dbReference type="EMBL" id="GER87371.1"/>
    </source>
</evidence>
<dbReference type="Proteomes" id="UP000326912">
    <property type="component" value="Unassembled WGS sequence"/>
</dbReference>